<feature type="domain" description="Sialate O-acetylesterase" evidence="2">
    <location>
        <begin position="36"/>
        <end position="272"/>
    </location>
</feature>
<dbReference type="InterPro" id="IPR036514">
    <property type="entry name" value="SGNH_hydro_sf"/>
</dbReference>
<dbReference type="Proteomes" id="UP000316167">
    <property type="component" value="Unassembled WGS sequence"/>
</dbReference>
<dbReference type="SUPFAM" id="SSF52266">
    <property type="entry name" value="SGNH hydrolase"/>
    <property type="match status" value="1"/>
</dbReference>
<accession>A0A562SJM3</accession>
<evidence type="ECO:0000259" key="2">
    <source>
        <dbReference type="Pfam" id="PF03629"/>
    </source>
</evidence>
<dbReference type="GO" id="GO:0016788">
    <property type="term" value="F:hydrolase activity, acting on ester bonds"/>
    <property type="evidence" value="ECO:0007669"/>
    <property type="project" value="UniProtKB-ARBA"/>
</dbReference>
<comment type="caution">
    <text evidence="3">The sequence shown here is derived from an EMBL/GenBank/DDBJ whole genome shotgun (WGS) entry which is preliminary data.</text>
</comment>
<gene>
    <name evidence="3" type="ORF">IQ13_2430</name>
</gene>
<dbReference type="RefSeq" id="WP_144886610.1">
    <property type="nucleotide sequence ID" value="NZ_VLLE01000004.1"/>
</dbReference>
<protein>
    <recommendedName>
        <fullName evidence="2">Sialate O-acetylesterase domain-containing protein</fullName>
    </recommendedName>
</protein>
<dbReference type="OrthoDB" id="9795554at2"/>
<dbReference type="InterPro" id="IPR005181">
    <property type="entry name" value="SASA"/>
</dbReference>
<dbReference type="PANTHER" id="PTHR31988">
    <property type="entry name" value="ESTERASE, PUTATIVE (DUF303)-RELATED"/>
    <property type="match status" value="1"/>
</dbReference>
<sequence>MKRLTHLNCLLFCILLVAGCQRTENSLENNPVIAYDIFPVIGQSNAYNGFGLDYEIDVTDPRIQQLGRFDSNNYKIIAARDPLEHHTLANGRNGFAMTFALKYLQYYWEGNRQVLLIPGAKDGSSFRNREWNKGDTLYNDIVRRIKYVLEKYPGSKVRAFLWHQGESDVYWGRDYAGMLDRMIVNMRRDVAGSTGDSIPFILGGLVSYWVSQRNDRKITDSVISETPERVSRTGYASAREPFIITKPDNTVDDIHFNAAGQRELGRRYFNVYRALKK</sequence>
<dbReference type="Pfam" id="PF03629">
    <property type="entry name" value="SASA"/>
    <property type="match status" value="1"/>
</dbReference>
<dbReference type="InterPro" id="IPR052940">
    <property type="entry name" value="Carb_Esterase_6"/>
</dbReference>
<proteinExistence type="predicted"/>
<dbReference type="AlphaFoldDB" id="A0A562SJM3"/>
<name>A0A562SJM3_9BACT</name>
<reference evidence="3 4" key="1">
    <citation type="journal article" date="2015" name="Stand. Genomic Sci.">
        <title>Genomic Encyclopedia of Bacterial and Archaeal Type Strains, Phase III: the genomes of soil and plant-associated and newly described type strains.</title>
        <authorList>
            <person name="Whitman W.B."/>
            <person name="Woyke T."/>
            <person name="Klenk H.P."/>
            <person name="Zhou Y."/>
            <person name="Lilburn T.G."/>
            <person name="Beck B.J."/>
            <person name="De Vos P."/>
            <person name="Vandamme P."/>
            <person name="Eisen J.A."/>
            <person name="Garrity G."/>
            <person name="Hugenholtz P."/>
            <person name="Kyrpides N.C."/>
        </authorList>
    </citation>
    <scope>NUCLEOTIDE SEQUENCE [LARGE SCALE GENOMIC DNA]</scope>
    <source>
        <strain evidence="3 4">CGMCC 1.7271</strain>
    </source>
</reference>
<dbReference type="EMBL" id="VLLE01000004">
    <property type="protein sequence ID" value="TWI81412.1"/>
    <property type="molecule type" value="Genomic_DNA"/>
</dbReference>
<dbReference type="Gene3D" id="3.40.50.1110">
    <property type="entry name" value="SGNH hydrolase"/>
    <property type="match status" value="1"/>
</dbReference>
<keyword evidence="1" id="KW-0378">Hydrolase</keyword>
<evidence type="ECO:0000313" key="4">
    <source>
        <dbReference type="Proteomes" id="UP000316167"/>
    </source>
</evidence>
<dbReference type="PANTHER" id="PTHR31988:SF19">
    <property type="entry name" value="9-O-ACETYL-N-ACETYLNEURAMINIC ACID DEACETYLASE-RELATED"/>
    <property type="match status" value="1"/>
</dbReference>
<organism evidence="3 4">
    <name type="scientific">Lacibacter cauensis</name>
    <dbReference type="NCBI Taxonomy" id="510947"/>
    <lineage>
        <taxon>Bacteria</taxon>
        <taxon>Pseudomonadati</taxon>
        <taxon>Bacteroidota</taxon>
        <taxon>Chitinophagia</taxon>
        <taxon>Chitinophagales</taxon>
        <taxon>Chitinophagaceae</taxon>
        <taxon>Lacibacter</taxon>
    </lineage>
</organism>
<evidence type="ECO:0000313" key="3">
    <source>
        <dbReference type="EMBL" id="TWI81412.1"/>
    </source>
</evidence>
<dbReference type="PROSITE" id="PS51257">
    <property type="entry name" value="PROKAR_LIPOPROTEIN"/>
    <property type="match status" value="1"/>
</dbReference>
<evidence type="ECO:0000256" key="1">
    <source>
        <dbReference type="ARBA" id="ARBA00022801"/>
    </source>
</evidence>
<keyword evidence="4" id="KW-1185">Reference proteome</keyword>